<accession>A0ABW5L3C2</accession>
<protein>
    <recommendedName>
        <fullName evidence="4">Lipoprotein</fullName>
    </recommendedName>
</protein>
<comment type="caution">
    <text evidence="2">The sequence shown here is derived from an EMBL/GenBank/DDBJ whole genome shotgun (WGS) entry which is preliminary data.</text>
</comment>
<evidence type="ECO:0000256" key="1">
    <source>
        <dbReference type="SAM" id="SignalP"/>
    </source>
</evidence>
<proteinExistence type="predicted"/>
<dbReference type="EMBL" id="JBHULD010000008">
    <property type="protein sequence ID" value="MFD2554256.1"/>
    <property type="molecule type" value="Genomic_DNA"/>
</dbReference>
<keyword evidence="1" id="KW-0732">Signal</keyword>
<dbReference type="PROSITE" id="PS51257">
    <property type="entry name" value="PROKAR_LIPOPROTEIN"/>
    <property type="match status" value="1"/>
</dbReference>
<feature type="signal peptide" evidence="1">
    <location>
        <begin position="1"/>
        <end position="24"/>
    </location>
</feature>
<gene>
    <name evidence="2" type="ORF">ACFSQW_07635</name>
</gene>
<name>A0ABW5L3C2_9SPHI</name>
<sequence length="141" mass="15371">MKKFMKRNSFLAVMLFACASLIFASCSKDDDKAPEGGSIDAAIGTYVGTVKVIGGKDYYNAVINVTKVDASHVKIEAKSGEEYSGVAPKTMKVSNTHNISINTLSEPNGSFLYSIEDKTVILMTSKTQENEIYYSFEGTKQ</sequence>
<feature type="chain" id="PRO_5047148492" description="Lipoprotein" evidence="1">
    <location>
        <begin position="25"/>
        <end position="141"/>
    </location>
</feature>
<dbReference type="Proteomes" id="UP001597440">
    <property type="component" value="Unassembled WGS sequence"/>
</dbReference>
<evidence type="ECO:0000313" key="3">
    <source>
        <dbReference type="Proteomes" id="UP001597440"/>
    </source>
</evidence>
<dbReference type="RefSeq" id="WP_210355945.1">
    <property type="nucleotide sequence ID" value="NZ_JAEQMU010000006.1"/>
</dbReference>
<reference evidence="3" key="1">
    <citation type="journal article" date="2019" name="Int. J. Syst. Evol. Microbiol.">
        <title>The Global Catalogue of Microorganisms (GCM) 10K type strain sequencing project: providing services to taxonomists for standard genome sequencing and annotation.</title>
        <authorList>
            <consortium name="The Broad Institute Genomics Platform"/>
            <consortium name="The Broad Institute Genome Sequencing Center for Infectious Disease"/>
            <person name="Wu L."/>
            <person name="Ma J."/>
        </authorList>
    </citation>
    <scope>NUCLEOTIDE SEQUENCE [LARGE SCALE GENOMIC DNA]</scope>
    <source>
        <strain evidence="3">KCTC 52298</strain>
    </source>
</reference>
<keyword evidence="3" id="KW-1185">Reference proteome</keyword>
<evidence type="ECO:0008006" key="4">
    <source>
        <dbReference type="Google" id="ProtNLM"/>
    </source>
</evidence>
<organism evidence="2 3">
    <name type="scientific">Sphingobacterium tabacisoli</name>
    <dbReference type="NCBI Taxonomy" id="2044855"/>
    <lineage>
        <taxon>Bacteria</taxon>
        <taxon>Pseudomonadati</taxon>
        <taxon>Bacteroidota</taxon>
        <taxon>Sphingobacteriia</taxon>
        <taxon>Sphingobacteriales</taxon>
        <taxon>Sphingobacteriaceae</taxon>
        <taxon>Sphingobacterium</taxon>
    </lineage>
</organism>
<evidence type="ECO:0000313" key="2">
    <source>
        <dbReference type="EMBL" id="MFD2554256.1"/>
    </source>
</evidence>